<sequence length="104" mass="11105">MTSPGSCITVEISFIRLTTSKVCAFMASAKNLLSPSPISHGNKPLPNDRSPSTHIITPDLSRRYGAVAVGDTPFEQSLPVWSESVHGSKTLATQKSLNLGLQQP</sequence>
<organism evidence="1 2">
    <name type="scientific">Ceratodon purpureus</name>
    <name type="common">Fire moss</name>
    <name type="synonym">Dicranum purpureum</name>
    <dbReference type="NCBI Taxonomy" id="3225"/>
    <lineage>
        <taxon>Eukaryota</taxon>
        <taxon>Viridiplantae</taxon>
        <taxon>Streptophyta</taxon>
        <taxon>Embryophyta</taxon>
        <taxon>Bryophyta</taxon>
        <taxon>Bryophytina</taxon>
        <taxon>Bryopsida</taxon>
        <taxon>Dicranidae</taxon>
        <taxon>Pseudoditrichales</taxon>
        <taxon>Ditrichaceae</taxon>
        <taxon>Ceratodon</taxon>
    </lineage>
</organism>
<protein>
    <submittedName>
        <fullName evidence="1">Uncharacterized protein</fullName>
    </submittedName>
</protein>
<gene>
    <name evidence="1" type="ORF">KC19_10G060500</name>
</gene>
<dbReference type="EMBL" id="CM026431">
    <property type="protein sequence ID" value="KAG0558869.1"/>
    <property type="molecule type" value="Genomic_DNA"/>
</dbReference>
<accession>A0A8T0GKZ9</accession>
<dbReference type="AlphaFoldDB" id="A0A8T0GKZ9"/>
<evidence type="ECO:0000313" key="1">
    <source>
        <dbReference type="EMBL" id="KAG0558869.1"/>
    </source>
</evidence>
<name>A0A8T0GKZ9_CERPU</name>
<keyword evidence="2" id="KW-1185">Reference proteome</keyword>
<dbReference type="Proteomes" id="UP000822688">
    <property type="component" value="Chromosome 10"/>
</dbReference>
<evidence type="ECO:0000313" key="2">
    <source>
        <dbReference type="Proteomes" id="UP000822688"/>
    </source>
</evidence>
<proteinExistence type="predicted"/>
<reference evidence="1" key="1">
    <citation type="submission" date="2020-06" db="EMBL/GenBank/DDBJ databases">
        <title>WGS assembly of Ceratodon purpureus strain R40.</title>
        <authorList>
            <person name="Carey S.B."/>
            <person name="Jenkins J."/>
            <person name="Shu S."/>
            <person name="Lovell J.T."/>
            <person name="Sreedasyam A."/>
            <person name="Maumus F."/>
            <person name="Tiley G.P."/>
            <person name="Fernandez-Pozo N."/>
            <person name="Barry K."/>
            <person name="Chen C."/>
            <person name="Wang M."/>
            <person name="Lipzen A."/>
            <person name="Daum C."/>
            <person name="Saski C.A."/>
            <person name="Payton A.C."/>
            <person name="Mcbreen J.C."/>
            <person name="Conrad R.E."/>
            <person name="Kollar L.M."/>
            <person name="Olsson S."/>
            <person name="Huttunen S."/>
            <person name="Landis J.B."/>
            <person name="Wickett N.J."/>
            <person name="Johnson M.G."/>
            <person name="Rensing S.A."/>
            <person name="Grimwood J."/>
            <person name="Schmutz J."/>
            <person name="Mcdaniel S.F."/>
        </authorList>
    </citation>
    <scope>NUCLEOTIDE SEQUENCE</scope>
    <source>
        <strain evidence="1">R40</strain>
    </source>
</reference>
<comment type="caution">
    <text evidence="1">The sequence shown here is derived from an EMBL/GenBank/DDBJ whole genome shotgun (WGS) entry which is preliminary data.</text>
</comment>